<keyword evidence="4" id="KW-1185">Reference proteome</keyword>
<organism evidence="3 4">
    <name type="scientific">Tetzosporium hominis</name>
    <dbReference type="NCBI Taxonomy" id="2020506"/>
    <lineage>
        <taxon>Bacteria</taxon>
        <taxon>Bacillati</taxon>
        <taxon>Bacillota</taxon>
        <taxon>Bacilli</taxon>
        <taxon>Bacillales</taxon>
        <taxon>Caryophanaceae</taxon>
        <taxon>Tetzosporium</taxon>
    </lineage>
</organism>
<evidence type="ECO:0000256" key="1">
    <source>
        <dbReference type="ARBA" id="ARBA00022801"/>
    </source>
</evidence>
<dbReference type="OrthoDB" id="9773856at2"/>
<dbReference type="EMBL" id="NOKQ01000134">
    <property type="protein sequence ID" value="OZS79038.1"/>
    <property type="molecule type" value="Genomic_DNA"/>
</dbReference>
<evidence type="ECO:0000313" key="3">
    <source>
        <dbReference type="EMBL" id="OZS79038.1"/>
    </source>
</evidence>
<dbReference type="Pfam" id="PF00149">
    <property type="entry name" value="Metallophos"/>
    <property type="match status" value="1"/>
</dbReference>
<dbReference type="CDD" id="cd00840">
    <property type="entry name" value="MPP_Mre11_N"/>
    <property type="match status" value="1"/>
</dbReference>
<dbReference type="InterPro" id="IPR050535">
    <property type="entry name" value="DNA_Repair-Maintenance_Comp"/>
</dbReference>
<dbReference type="Gene3D" id="3.60.21.10">
    <property type="match status" value="1"/>
</dbReference>
<dbReference type="InterPro" id="IPR029052">
    <property type="entry name" value="Metallo-depent_PP-like"/>
</dbReference>
<proteinExistence type="predicted"/>
<reference evidence="3 4" key="1">
    <citation type="submission" date="2017-07" db="EMBL/GenBank/DDBJ databases">
        <title>Tetzosporium hominis gen.nov. sp.nov.</title>
        <authorList>
            <person name="Tetz G."/>
            <person name="Tetz V."/>
        </authorList>
    </citation>
    <scope>NUCLEOTIDE SEQUENCE [LARGE SCALE GENOMIC DNA]</scope>
    <source>
        <strain evidence="3 4">VT-49</strain>
    </source>
</reference>
<evidence type="ECO:0000259" key="2">
    <source>
        <dbReference type="Pfam" id="PF00149"/>
    </source>
</evidence>
<dbReference type="GO" id="GO:0016787">
    <property type="term" value="F:hydrolase activity"/>
    <property type="evidence" value="ECO:0007669"/>
    <property type="project" value="UniProtKB-KW"/>
</dbReference>
<dbReference type="Proteomes" id="UP000217065">
    <property type="component" value="Unassembled WGS sequence"/>
</dbReference>
<feature type="domain" description="Calcineurin-like phosphoesterase" evidence="2">
    <location>
        <begin position="3"/>
        <end position="200"/>
    </location>
</feature>
<dbReference type="RefSeq" id="WP_094941417.1">
    <property type="nucleotide sequence ID" value="NZ_NOKQ01000134.1"/>
</dbReference>
<evidence type="ECO:0000313" key="4">
    <source>
        <dbReference type="Proteomes" id="UP000217065"/>
    </source>
</evidence>
<sequence length="383" mass="44744">MSIRFFHLADIHLESPFSGIHQLPEEWQDRLRNASFDAFERVIADAESKRPDFILLAGDIYDGENRSLHAQRFFQRSMERLAELNIPVFLIHGNHDHLGGKWTRFELPETIYVFQESPHSHVLKVNGQTVQVSGFSYPTRHVHEAYIENYPSRDPQADYAIGLLHGSERSQLEHDVYAPFTIQELLKYGYDYWALGHIHKRQTLHQDPMIAYSGTLQGRNRKEKGPQGYLDIRIDGNQTSSEFCQVSTLQFESLETLTEEPQSIDLLLKELLGDIDRQSWKEESVLLDWTISLRRLEWLGSISDDELRDYISSQIQETYSTILVTRLQIRWMEQLEPVLQELVEELELPELPIALEKYIQKDQLQVEVQERIQTLLATWGDQL</sequence>
<dbReference type="PANTHER" id="PTHR30337">
    <property type="entry name" value="COMPONENT OF ATP-DEPENDENT DSDNA EXONUCLEASE"/>
    <property type="match status" value="1"/>
</dbReference>
<name>A0A264W617_9BACL</name>
<dbReference type="AlphaFoldDB" id="A0A264W617"/>
<dbReference type="InterPro" id="IPR004843">
    <property type="entry name" value="Calcineurin-like_PHP"/>
</dbReference>
<gene>
    <name evidence="3" type="ORF">CF394_01050</name>
</gene>
<accession>A0A264W617</accession>
<comment type="caution">
    <text evidence="3">The sequence shown here is derived from an EMBL/GenBank/DDBJ whole genome shotgun (WGS) entry which is preliminary data.</text>
</comment>
<keyword evidence="1" id="KW-0378">Hydrolase</keyword>
<protein>
    <recommendedName>
        <fullName evidence="2">Calcineurin-like phosphoesterase domain-containing protein</fullName>
    </recommendedName>
</protein>
<dbReference type="SUPFAM" id="SSF56300">
    <property type="entry name" value="Metallo-dependent phosphatases"/>
    <property type="match status" value="1"/>
</dbReference>
<dbReference type="InterPro" id="IPR014576">
    <property type="entry name" value="Pesterase_YhaO"/>
</dbReference>
<dbReference type="PANTHER" id="PTHR30337:SF7">
    <property type="entry name" value="PHOSPHOESTERASE"/>
    <property type="match status" value="1"/>
</dbReference>
<dbReference type="InterPro" id="IPR041796">
    <property type="entry name" value="Mre11_N"/>
</dbReference>
<dbReference type="PIRSF" id="PIRSF033091">
    <property type="entry name" value="Pesterase_YhaO"/>
    <property type="match status" value="1"/>
</dbReference>